<gene>
    <name evidence="1" type="ORF">UXM345_LOCUS10177</name>
</gene>
<sequence length="85" mass="9885">MVINVHFLAEDGKKKIGHLKDDFSYKDFIDMFNGLYGPNSHTMYMLVAKSKELCADDEDKFKERKKLITNSVNIFVGRRMHGGHY</sequence>
<evidence type="ECO:0000313" key="1">
    <source>
        <dbReference type="EMBL" id="CAF3894354.1"/>
    </source>
</evidence>
<proteinExistence type="predicted"/>
<name>A0A819H974_9BILA</name>
<dbReference type="AlphaFoldDB" id="A0A819H974"/>
<reference evidence="1" key="1">
    <citation type="submission" date="2021-02" db="EMBL/GenBank/DDBJ databases">
        <authorList>
            <person name="Nowell W R."/>
        </authorList>
    </citation>
    <scope>NUCLEOTIDE SEQUENCE</scope>
</reference>
<evidence type="ECO:0000313" key="2">
    <source>
        <dbReference type="Proteomes" id="UP000663842"/>
    </source>
</evidence>
<dbReference type="Proteomes" id="UP000663842">
    <property type="component" value="Unassembled WGS sequence"/>
</dbReference>
<comment type="caution">
    <text evidence="1">The sequence shown here is derived from an EMBL/GenBank/DDBJ whole genome shotgun (WGS) entry which is preliminary data.</text>
</comment>
<accession>A0A819H974</accession>
<dbReference type="EMBL" id="CAJOBF010000958">
    <property type="protein sequence ID" value="CAF3894354.1"/>
    <property type="molecule type" value="Genomic_DNA"/>
</dbReference>
<protein>
    <submittedName>
        <fullName evidence="1">Uncharacterized protein</fullName>
    </submittedName>
</protein>
<organism evidence="1 2">
    <name type="scientific">Rotaria magnacalcarata</name>
    <dbReference type="NCBI Taxonomy" id="392030"/>
    <lineage>
        <taxon>Eukaryota</taxon>
        <taxon>Metazoa</taxon>
        <taxon>Spiralia</taxon>
        <taxon>Gnathifera</taxon>
        <taxon>Rotifera</taxon>
        <taxon>Eurotatoria</taxon>
        <taxon>Bdelloidea</taxon>
        <taxon>Philodinida</taxon>
        <taxon>Philodinidae</taxon>
        <taxon>Rotaria</taxon>
    </lineage>
</organism>